<evidence type="ECO:0000256" key="1">
    <source>
        <dbReference type="SAM" id="Phobius"/>
    </source>
</evidence>
<evidence type="ECO:0000313" key="2">
    <source>
        <dbReference type="EMBL" id="ASQ29791.1"/>
    </source>
</evidence>
<dbReference type="EMBL" id="CP022347">
    <property type="protein sequence ID" value="ASQ29791.1"/>
    <property type="molecule type" value="Genomic_DNA"/>
</dbReference>
<sequence>MRIFYLPYKKIVLIFFIMALLLYLYFKPTVKEYDLEGSVGVPTMKEEFVLIVPKQRNFALNEKEYTNLKVLSKNTLSQQELSWFCDKKELCELYHYLKEKDLDKVSFFLYVDRFI</sequence>
<feature type="transmembrane region" description="Helical" evidence="1">
    <location>
        <begin position="6"/>
        <end position="26"/>
    </location>
</feature>
<protein>
    <submittedName>
        <fullName evidence="2">Uncharacterized protein</fullName>
    </submittedName>
</protein>
<evidence type="ECO:0000313" key="3">
    <source>
        <dbReference type="Proteomes" id="UP000201169"/>
    </source>
</evidence>
<keyword evidence="1" id="KW-1133">Transmembrane helix</keyword>
<accession>A0A222MVH1</accession>
<dbReference type="RefSeq" id="WP_094324585.1">
    <property type="nucleotide sequence ID" value="NZ_CP022347.1"/>
</dbReference>
<keyword evidence="1" id="KW-0812">Transmembrane</keyword>
<keyword evidence="1" id="KW-0472">Membrane</keyword>
<reference evidence="2 3" key="1">
    <citation type="submission" date="2017-07" db="EMBL/GenBank/DDBJ databases">
        <title>Analysis of two Campylobacter avium genomes and identification of a novel hippuricase gene.</title>
        <authorList>
            <person name="Miller W.G."/>
            <person name="Chapman M.H."/>
            <person name="Yee E."/>
            <person name="Revez J."/>
            <person name="Bono J.L."/>
            <person name="Rossi M."/>
        </authorList>
    </citation>
    <scope>NUCLEOTIDE SEQUENCE [LARGE SCALE GENOMIC DNA]</scope>
    <source>
        <strain evidence="2 3">LMG 24591</strain>
    </source>
</reference>
<proteinExistence type="predicted"/>
<gene>
    <name evidence="2" type="ORF">CAV_0119</name>
</gene>
<dbReference type="KEGG" id="cavi:CAV_0119"/>
<name>A0A222MVH1_9BACT</name>
<dbReference type="Proteomes" id="UP000201169">
    <property type="component" value="Chromosome"/>
</dbReference>
<keyword evidence="3" id="KW-1185">Reference proteome</keyword>
<organism evidence="2 3">
    <name type="scientific">Campylobacter avium LMG 24591</name>
    <dbReference type="NCBI Taxonomy" id="522484"/>
    <lineage>
        <taxon>Bacteria</taxon>
        <taxon>Pseudomonadati</taxon>
        <taxon>Campylobacterota</taxon>
        <taxon>Epsilonproteobacteria</taxon>
        <taxon>Campylobacterales</taxon>
        <taxon>Campylobacteraceae</taxon>
        <taxon>Campylobacter</taxon>
    </lineage>
</organism>
<dbReference type="AlphaFoldDB" id="A0A222MVH1"/>